<reference evidence="2 3" key="1">
    <citation type="submission" date="2018-01" db="EMBL/GenBank/DDBJ databases">
        <title>The draft genome sequence of Cohaesibacter sp. H1304.</title>
        <authorList>
            <person name="Wang N.-N."/>
            <person name="Du Z.-J."/>
        </authorList>
    </citation>
    <scope>NUCLEOTIDE SEQUENCE [LARGE SCALE GENOMIC DNA]</scope>
    <source>
        <strain evidence="2 3">H1304</strain>
    </source>
</reference>
<dbReference type="Proteomes" id="UP000234881">
    <property type="component" value="Unassembled WGS sequence"/>
</dbReference>
<comment type="caution">
    <text evidence="2">The sequence shown here is derived from an EMBL/GenBank/DDBJ whole genome shotgun (WGS) entry which is preliminary data.</text>
</comment>
<gene>
    <name evidence="2" type="ORF">C0081_18255</name>
</gene>
<dbReference type="AlphaFoldDB" id="A0A2N5XM28"/>
<dbReference type="EMBL" id="PKUQ01000047">
    <property type="protein sequence ID" value="PLW75596.1"/>
    <property type="molecule type" value="Genomic_DNA"/>
</dbReference>
<evidence type="ECO:0000313" key="3">
    <source>
        <dbReference type="Proteomes" id="UP000234881"/>
    </source>
</evidence>
<keyword evidence="1" id="KW-1133">Transmembrane helix</keyword>
<protein>
    <submittedName>
        <fullName evidence="2">Uncharacterized protein</fullName>
    </submittedName>
</protein>
<accession>A0A2N5XM28</accession>
<sequence>MRFCRSRAFLQVRLALIGFGAVFSVFHLDETSLLLLIWTWHKGALEVILKLYMTLYDSRWVRMSASIWNSL</sequence>
<proteinExistence type="predicted"/>
<keyword evidence="3" id="KW-1185">Reference proteome</keyword>
<keyword evidence="1" id="KW-0472">Membrane</keyword>
<feature type="transmembrane region" description="Helical" evidence="1">
    <location>
        <begin position="12"/>
        <end position="28"/>
    </location>
</feature>
<organism evidence="2 3">
    <name type="scientific">Cohaesibacter celericrescens</name>
    <dbReference type="NCBI Taxonomy" id="2067669"/>
    <lineage>
        <taxon>Bacteria</taxon>
        <taxon>Pseudomonadati</taxon>
        <taxon>Pseudomonadota</taxon>
        <taxon>Alphaproteobacteria</taxon>
        <taxon>Hyphomicrobiales</taxon>
        <taxon>Cohaesibacteraceae</taxon>
    </lineage>
</organism>
<evidence type="ECO:0000313" key="2">
    <source>
        <dbReference type="EMBL" id="PLW75596.1"/>
    </source>
</evidence>
<keyword evidence="1" id="KW-0812">Transmembrane</keyword>
<evidence type="ECO:0000256" key="1">
    <source>
        <dbReference type="SAM" id="Phobius"/>
    </source>
</evidence>
<name>A0A2N5XM28_9HYPH</name>